<dbReference type="Proteomes" id="UP000245762">
    <property type="component" value="Unassembled WGS sequence"/>
</dbReference>
<accession>A0A316KVQ9</accession>
<evidence type="ECO:0000313" key="1">
    <source>
        <dbReference type="EMBL" id="PWL38327.1"/>
    </source>
</evidence>
<dbReference type="RefSeq" id="WP_109662187.1">
    <property type="nucleotide sequence ID" value="NZ_QGEG01000002.1"/>
</dbReference>
<name>A0A316KVQ9_9FLAO</name>
<proteinExistence type="predicted"/>
<dbReference type="AlphaFoldDB" id="A0A316KVQ9"/>
<gene>
    <name evidence="1" type="ORF">DKG77_08610</name>
</gene>
<dbReference type="PROSITE" id="PS51257">
    <property type="entry name" value="PROKAR_LIPOPROTEIN"/>
    <property type="match status" value="1"/>
</dbReference>
<dbReference type="OrthoDB" id="1417969at2"/>
<keyword evidence="2" id="KW-1185">Reference proteome</keyword>
<protein>
    <submittedName>
        <fullName evidence="1">Uncharacterized protein</fullName>
    </submittedName>
</protein>
<organism evidence="1 2">
    <name type="scientific">Flagellimonas aquimarina</name>
    <dbReference type="NCBI Taxonomy" id="2201895"/>
    <lineage>
        <taxon>Bacteria</taxon>
        <taxon>Pseudomonadati</taxon>
        <taxon>Bacteroidota</taxon>
        <taxon>Flavobacteriia</taxon>
        <taxon>Flavobacteriales</taxon>
        <taxon>Flavobacteriaceae</taxon>
        <taxon>Flagellimonas</taxon>
    </lineage>
</organism>
<comment type="caution">
    <text evidence="1">The sequence shown here is derived from an EMBL/GenBank/DDBJ whole genome shotgun (WGS) entry which is preliminary data.</text>
</comment>
<reference evidence="1 2" key="1">
    <citation type="submission" date="2018-05" db="EMBL/GenBank/DDBJ databases">
        <title>Complete genome sequence of Flagellimonas aquimarina ECD12 isolated from seaweed Ecklonia cava.</title>
        <authorList>
            <person name="Choi S."/>
            <person name="Seong C."/>
        </authorList>
    </citation>
    <scope>NUCLEOTIDE SEQUENCE [LARGE SCALE GENOMIC DNA]</scope>
    <source>
        <strain evidence="1 2">ECD12</strain>
    </source>
</reference>
<evidence type="ECO:0000313" key="2">
    <source>
        <dbReference type="Proteomes" id="UP000245762"/>
    </source>
</evidence>
<dbReference type="EMBL" id="QGEG01000002">
    <property type="protein sequence ID" value="PWL38327.1"/>
    <property type="molecule type" value="Genomic_DNA"/>
</dbReference>
<sequence>MRKLSLPILLMLVLSCSDGDLQIETIDFDNVLPQSCNDLEASSTNVLFKINVDEALILDLQSSVLNNGVVGETVTTESTVPGQTSITYRIFSGDVSNNYFCDEIPPVTPTVVQEIVAEDGLVTVQTTADADSTNFVHTISLSGVSFVTAAGERITNLTIDEFGEVTTVIPN</sequence>